<proteinExistence type="predicted"/>
<dbReference type="PANTHER" id="PTHR32166">
    <property type="entry name" value="OSJNBA0013A04.12 PROTEIN"/>
    <property type="match status" value="1"/>
</dbReference>
<reference evidence="2 3" key="1">
    <citation type="journal article" date="2021" name="Plant Biotechnol. J.">
        <title>Multi-omics assisted identification of the key and species-specific regulatory components of drought-tolerant mechanisms in Gossypium stocksii.</title>
        <authorList>
            <person name="Yu D."/>
            <person name="Ke L."/>
            <person name="Zhang D."/>
            <person name="Wu Y."/>
            <person name="Sun Y."/>
            <person name="Mei J."/>
            <person name="Sun J."/>
            <person name="Sun Y."/>
        </authorList>
    </citation>
    <scope>NUCLEOTIDE SEQUENCE [LARGE SCALE GENOMIC DNA]</scope>
    <source>
        <strain evidence="3">cv. E1</strain>
        <tissue evidence="2">Leaf</tissue>
    </source>
</reference>
<name>A0A9D3W313_9ROSI</name>
<dbReference type="OrthoDB" id="1936192at2759"/>
<accession>A0A9D3W313</accession>
<protein>
    <recommendedName>
        <fullName evidence="1">DUF659 domain-containing protein</fullName>
    </recommendedName>
</protein>
<evidence type="ECO:0000313" key="3">
    <source>
        <dbReference type="Proteomes" id="UP000828251"/>
    </source>
</evidence>
<dbReference type="Pfam" id="PF04937">
    <property type="entry name" value="DUF659"/>
    <property type="match status" value="1"/>
</dbReference>
<dbReference type="InterPro" id="IPR007021">
    <property type="entry name" value="DUF659"/>
</dbReference>
<keyword evidence="3" id="KW-1185">Reference proteome</keyword>
<dbReference type="Proteomes" id="UP000828251">
    <property type="component" value="Unassembled WGS sequence"/>
</dbReference>
<dbReference type="PANTHER" id="PTHR32166:SF81">
    <property type="entry name" value="OS06G0658400 PROTEIN"/>
    <property type="match status" value="1"/>
</dbReference>
<feature type="domain" description="DUF659" evidence="1">
    <location>
        <begin position="71"/>
        <end position="153"/>
    </location>
</feature>
<comment type="caution">
    <text evidence="2">The sequence shown here is derived from an EMBL/GenBank/DDBJ whole genome shotgun (WGS) entry which is preliminary data.</text>
</comment>
<dbReference type="AlphaFoldDB" id="A0A9D3W313"/>
<gene>
    <name evidence="2" type="ORF">J1N35_011191</name>
</gene>
<evidence type="ECO:0000313" key="2">
    <source>
        <dbReference type="EMBL" id="KAH1107423.1"/>
    </source>
</evidence>
<dbReference type="EMBL" id="JAIQCV010000004">
    <property type="protein sequence ID" value="KAH1107423.1"/>
    <property type="molecule type" value="Genomic_DNA"/>
</dbReference>
<organism evidence="2 3">
    <name type="scientific">Gossypium stocksii</name>
    <dbReference type="NCBI Taxonomy" id="47602"/>
    <lineage>
        <taxon>Eukaryota</taxon>
        <taxon>Viridiplantae</taxon>
        <taxon>Streptophyta</taxon>
        <taxon>Embryophyta</taxon>
        <taxon>Tracheophyta</taxon>
        <taxon>Spermatophyta</taxon>
        <taxon>Magnoliopsida</taxon>
        <taxon>eudicotyledons</taxon>
        <taxon>Gunneridae</taxon>
        <taxon>Pentapetalae</taxon>
        <taxon>rosids</taxon>
        <taxon>malvids</taxon>
        <taxon>Malvales</taxon>
        <taxon>Malvaceae</taxon>
        <taxon>Malvoideae</taxon>
        <taxon>Gossypium</taxon>
    </lineage>
</organism>
<evidence type="ECO:0000259" key="1">
    <source>
        <dbReference type="Pfam" id="PF04937"/>
    </source>
</evidence>
<sequence>MIEALVHHDRALCQRVKLSQVRNVGCDLISMILGQGLLTYLSSLELICLYEDDDRDFVDEGFVEKKDRDKGGVLFLKAVNCDKEYKDKFYLATLIKDAISEVRVKNVVQVITENALVCKATGSLVETEHPHIIWTPCVVYTLNLALKNICATKNTEKNEFTYDALCWINNVEPIYDMLRIMYTDKPTLHLVYEMWDEMIEKVKKSIYRHKGKKGDERSIFYEVVYDILIDLWTRSSTPLHCDVFDSFEEVGILGVASLSLDDLDMEMVIFSNKEEDMESVNAMN</sequence>